<dbReference type="InterPro" id="IPR016169">
    <property type="entry name" value="FAD-bd_PCMH_sub2"/>
</dbReference>
<dbReference type="KEGG" id="tcu:Tcur_3272"/>
<dbReference type="GO" id="GO:0071949">
    <property type="term" value="F:FAD binding"/>
    <property type="evidence" value="ECO:0007669"/>
    <property type="project" value="InterPro"/>
</dbReference>
<evidence type="ECO:0000256" key="4">
    <source>
        <dbReference type="ARBA" id="ARBA00023002"/>
    </source>
</evidence>
<dbReference type="AlphaFoldDB" id="D1AA98"/>
<dbReference type="PANTHER" id="PTHR11748:SF103">
    <property type="entry name" value="GLYCOLATE OXIDASE SUBUNIT GLCE"/>
    <property type="match status" value="1"/>
</dbReference>
<dbReference type="PROSITE" id="PS51387">
    <property type="entry name" value="FAD_PCMH"/>
    <property type="match status" value="1"/>
</dbReference>
<dbReference type="Pfam" id="PF01565">
    <property type="entry name" value="FAD_binding_4"/>
    <property type="match status" value="1"/>
</dbReference>
<dbReference type="eggNOG" id="COG0277">
    <property type="taxonomic scope" value="Bacteria"/>
</dbReference>
<dbReference type="EMBL" id="CP001738">
    <property type="protein sequence ID" value="ACY98811.1"/>
    <property type="molecule type" value="Genomic_DNA"/>
</dbReference>
<dbReference type="RefSeq" id="WP_012853595.1">
    <property type="nucleotide sequence ID" value="NC_013510.1"/>
</dbReference>
<evidence type="ECO:0000256" key="3">
    <source>
        <dbReference type="ARBA" id="ARBA00022827"/>
    </source>
</evidence>
<accession>D1AA98</accession>
<dbReference type="PANTHER" id="PTHR11748">
    <property type="entry name" value="D-LACTATE DEHYDROGENASE"/>
    <property type="match status" value="1"/>
</dbReference>
<dbReference type="STRING" id="471852.Tcur_3272"/>
<keyword evidence="7" id="KW-1185">Reference proteome</keyword>
<dbReference type="HOGENOM" id="CLU_017779_0_1_11"/>
<dbReference type="SUPFAM" id="SSF56176">
    <property type="entry name" value="FAD-binding/transporter-associated domain-like"/>
    <property type="match status" value="1"/>
</dbReference>
<gene>
    <name evidence="6" type="ordered locus">Tcur_3272</name>
</gene>
<comment type="cofactor">
    <cofactor evidence="1">
        <name>FAD</name>
        <dbReference type="ChEBI" id="CHEBI:57692"/>
    </cofactor>
</comment>
<dbReference type="OrthoDB" id="9811557at2"/>
<dbReference type="Proteomes" id="UP000001918">
    <property type="component" value="Chromosome"/>
</dbReference>
<dbReference type="InterPro" id="IPR006094">
    <property type="entry name" value="Oxid_FAD_bind_N"/>
</dbReference>
<feature type="domain" description="FAD-binding PCMH-type" evidence="5">
    <location>
        <begin position="29"/>
        <end position="207"/>
    </location>
</feature>
<dbReference type="InterPro" id="IPR016166">
    <property type="entry name" value="FAD-bd_PCMH"/>
</dbReference>
<name>D1AA98_THECD</name>
<dbReference type="GO" id="GO:0016491">
    <property type="term" value="F:oxidoreductase activity"/>
    <property type="evidence" value="ECO:0007669"/>
    <property type="project" value="UniProtKB-KW"/>
</dbReference>
<evidence type="ECO:0000313" key="7">
    <source>
        <dbReference type="Proteomes" id="UP000001918"/>
    </source>
</evidence>
<dbReference type="InterPro" id="IPR016164">
    <property type="entry name" value="FAD-linked_Oxase-like_C"/>
</dbReference>
<keyword evidence="4" id="KW-0560">Oxidoreductase</keyword>
<protein>
    <submittedName>
        <fullName evidence="6">FAD linked oxidase domain protein</fullName>
    </submittedName>
</protein>
<dbReference type="Pfam" id="PF02913">
    <property type="entry name" value="FAD-oxidase_C"/>
    <property type="match status" value="1"/>
</dbReference>
<sequence>MDALHKRALSALSRVCGEVREGLPAEGVLGVVPAVVAAPRTVAEAAEVMRVAAELELAVVPRGGETRLEWGLPPERCDLLIDTTGLARVVEHAAGDLVVTVEAGVTLGRLAEVLAGAGQRLALDVPTPHSTVGGTVAAGAGGPSRLLHGSVRDLLIGVTMIRADGRIARSGGKVVKNVAGYDLGRLLAGSFGTLGLIVEAAFRLHPLPGARAYVSGEFGDVAQAHRAAQRVLHSPHVPSAIEVDTEIGGAVRLCVLLEGVPEGVAARAEAVADLLGAGARIADAPPPWWGLYPDGTTLIELTGPPTALPRIVGTLQEHRAAETVLRGSAGAGIWHVGLGSAEPQAVAKLLADLRGMLAPLPGGAVVRYAPQAVREEIDLWGPIPALALMRRVKEQFDPGRRLSPGRFAGGI</sequence>
<keyword evidence="3" id="KW-0274">FAD</keyword>
<reference evidence="6 7" key="1">
    <citation type="journal article" date="2011" name="Stand. Genomic Sci.">
        <title>Complete genome sequence of Thermomonospora curvata type strain (B9).</title>
        <authorList>
            <person name="Chertkov O."/>
            <person name="Sikorski J."/>
            <person name="Nolan M."/>
            <person name="Lapidus A."/>
            <person name="Lucas S."/>
            <person name="Del Rio T.G."/>
            <person name="Tice H."/>
            <person name="Cheng J.F."/>
            <person name="Goodwin L."/>
            <person name="Pitluck S."/>
            <person name="Liolios K."/>
            <person name="Ivanova N."/>
            <person name="Mavromatis K."/>
            <person name="Mikhailova N."/>
            <person name="Ovchinnikova G."/>
            <person name="Pati A."/>
            <person name="Chen A."/>
            <person name="Palaniappan K."/>
            <person name="Djao O.D."/>
            <person name="Land M."/>
            <person name="Hauser L."/>
            <person name="Chang Y.J."/>
            <person name="Jeffries C.D."/>
            <person name="Brettin T."/>
            <person name="Han C."/>
            <person name="Detter J.C."/>
            <person name="Rohde M."/>
            <person name="Goker M."/>
            <person name="Woyke T."/>
            <person name="Bristow J."/>
            <person name="Eisen J.A."/>
            <person name="Markowitz V."/>
            <person name="Hugenholtz P."/>
            <person name="Klenk H.P."/>
            <person name="Kyrpides N.C."/>
        </authorList>
    </citation>
    <scope>NUCLEOTIDE SEQUENCE [LARGE SCALE GENOMIC DNA]</scope>
    <source>
        <strain evidence="7">ATCC 19995 / DSM 43183 / JCM 3096 / KCTC 9072 / NBRC 15933 / NCIMB 10081 / Henssen B9</strain>
    </source>
</reference>
<dbReference type="Gene3D" id="3.30.465.10">
    <property type="match status" value="1"/>
</dbReference>
<evidence type="ECO:0000256" key="1">
    <source>
        <dbReference type="ARBA" id="ARBA00001974"/>
    </source>
</evidence>
<dbReference type="InterPro" id="IPR036318">
    <property type="entry name" value="FAD-bd_PCMH-like_sf"/>
</dbReference>
<dbReference type="InterPro" id="IPR004113">
    <property type="entry name" value="FAD-bd_oxidored_4_C"/>
</dbReference>
<dbReference type="SUPFAM" id="SSF55103">
    <property type="entry name" value="FAD-linked oxidases, C-terminal domain"/>
    <property type="match status" value="1"/>
</dbReference>
<evidence type="ECO:0000259" key="5">
    <source>
        <dbReference type="PROSITE" id="PS51387"/>
    </source>
</evidence>
<proteinExistence type="predicted"/>
<keyword evidence="2" id="KW-0285">Flavoprotein</keyword>
<evidence type="ECO:0000256" key="2">
    <source>
        <dbReference type="ARBA" id="ARBA00022630"/>
    </source>
</evidence>
<organism evidence="6 7">
    <name type="scientific">Thermomonospora curvata (strain ATCC 19995 / DSM 43183 / JCM 3096 / KCTC 9072 / NBRC 15933 / NCIMB 10081 / Henssen B9)</name>
    <dbReference type="NCBI Taxonomy" id="471852"/>
    <lineage>
        <taxon>Bacteria</taxon>
        <taxon>Bacillati</taxon>
        <taxon>Actinomycetota</taxon>
        <taxon>Actinomycetes</taxon>
        <taxon>Streptosporangiales</taxon>
        <taxon>Thermomonosporaceae</taxon>
        <taxon>Thermomonospora</taxon>
    </lineage>
</organism>
<evidence type="ECO:0000313" key="6">
    <source>
        <dbReference type="EMBL" id="ACY98811.1"/>
    </source>
</evidence>